<name>A0A9P5TIZ6_GYMJU</name>
<dbReference type="Proteomes" id="UP000724874">
    <property type="component" value="Unassembled WGS sequence"/>
</dbReference>
<keyword evidence="2" id="KW-1185">Reference proteome</keyword>
<accession>A0A9P5TIZ6</accession>
<comment type="caution">
    <text evidence="1">The sequence shown here is derived from an EMBL/GenBank/DDBJ whole genome shotgun (WGS) entry which is preliminary data.</text>
</comment>
<reference evidence="1" key="1">
    <citation type="submission" date="2020-11" db="EMBL/GenBank/DDBJ databases">
        <authorList>
            <consortium name="DOE Joint Genome Institute"/>
            <person name="Ahrendt S."/>
            <person name="Riley R."/>
            <person name="Andreopoulos W."/>
            <person name="LaButti K."/>
            <person name="Pangilinan J."/>
            <person name="Ruiz-duenas F.J."/>
            <person name="Barrasa J.M."/>
            <person name="Sanchez-Garcia M."/>
            <person name="Camarero S."/>
            <person name="Miyauchi S."/>
            <person name="Serrano A."/>
            <person name="Linde D."/>
            <person name="Babiker R."/>
            <person name="Drula E."/>
            <person name="Ayuso-Fernandez I."/>
            <person name="Pacheco R."/>
            <person name="Padilla G."/>
            <person name="Ferreira P."/>
            <person name="Barriuso J."/>
            <person name="Kellner H."/>
            <person name="Castanera R."/>
            <person name="Alfaro M."/>
            <person name="Ramirez L."/>
            <person name="Pisabarro A.G."/>
            <person name="Kuo A."/>
            <person name="Tritt A."/>
            <person name="Lipzen A."/>
            <person name="He G."/>
            <person name="Yan M."/>
            <person name="Ng V."/>
            <person name="Cullen D."/>
            <person name="Martin F."/>
            <person name="Rosso M.-N."/>
            <person name="Henrissat B."/>
            <person name="Hibbett D."/>
            <person name="Martinez A.T."/>
            <person name="Grigoriev I.V."/>
        </authorList>
    </citation>
    <scope>NUCLEOTIDE SEQUENCE</scope>
    <source>
        <strain evidence="1">AH 44721</strain>
    </source>
</reference>
<protein>
    <submittedName>
        <fullName evidence="1">Uncharacterized protein</fullName>
    </submittedName>
</protein>
<sequence>MVAKAGALGSLNKVKWLGDRRWHIDRKVWSSAGVTAGIDLAAEFARQHFDKEIVKLAEDVTEYKPNPAHPDPLITVANLRIIAKRNDNSRLPRLRRGSTLDPGISLFRKIVEGNPLSVLRVRLCSFSFIVVVPKSRGRAVHATISHRKVYTGEIKTSDEGRQSFGILRKLDQNPDAQSRHRATVIEIDQPT</sequence>
<evidence type="ECO:0000313" key="1">
    <source>
        <dbReference type="EMBL" id="KAF8883348.1"/>
    </source>
</evidence>
<dbReference type="PANTHER" id="PTHR43130:SF15">
    <property type="entry name" value="THIJ_PFPI FAMILY PROTEIN (AFU_ORTHOLOGUE AFUA_5G14240)"/>
    <property type="match status" value="1"/>
</dbReference>
<dbReference type="SUPFAM" id="SSF52317">
    <property type="entry name" value="Class I glutamine amidotransferase-like"/>
    <property type="match status" value="1"/>
</dbReference>
<dbReference type="AlphaFoldDB" id="A0A9P5TIZ6"/>
<proteinExistence type="predicted"/>
<dbReference type="InterPro" id="IPR052158">
    <property type="entry name" value="INH-QAR"/>
</dbReference>
<gene>
    <name evidence="1" type="ORF">CPB84DRAFT_1750691</name>
</gene>
<dbReference type="Gene3D" id="3.40.50.880">
    <property type="match status" value="1"/>
</dbReference>
<dbReference type="EMBL" id="JADNYJ010000116">
    <property type="protein sequence ID" value="KAF8883348.1"/>
    <property type="molecule type" value="Genomic_DNA"/>
</dbReference>
<organism evidence="1 2">
    <name type="scientific">Gymnopilus junonius</name>
    <name type="common">Spectacular rustgill mushroom</name>
    <name type="synonym">Gymnopilus spectabilis subsp. junonius</name>
    <dbReference type="NCBI Taxonomy" id="109634"/>
    <lineage>
        <taxon>Eukaryota</taxon>
        <taxon>Fungi</taxon>
        <taxon>Dikarya</taxon>
        <taxon>Basidiomycota</taxon>
        <taxon>Agaricomycotina</taxon>
        <taxon>Agaricomycetes</taxon>
        <taxon>Agaricomycetidae</taxon>
        <taxon>Agaricales</taxon>
        <taxon>Agaricineae</taxon>
        <taxon>Hymenogastraceae</taxon>
        <taxon>Gymnopilus</taxon>
    </lineage>
</organism>
<dbReference type="InterPro" id="IPR029062">
    <property type="entry name" value="Class_I_gatase-like"/>
</dbReference>
<dbReference type="PANTHER" id="PTHR43130">
    <property type="entry name" value="ARAC-FAMILY TRANSCRIPTIONAL REGULATOR"/>
    <property type="match status" value="1"/>
</dbReference>
<evidence type="ECO:0000313" key="2">
    <source>
        <dbReference type="Proteomes" id="UP000724874"/>
    </source>
</evidence>
<dbReference type="OrthoDB" id="543156at2759"/>